<keyword evidence="2" id="KW-0812">Transmembrane</keyword>
<comment type="caution">
    <text evidence="3">The sequence shown here is derived from an EMBL/GenBank/DDBJ whole genome shotgun (WGS) entry which is preliminary data.</text>
</comment>
<evidence type="ECO:0000256" key="2">
    <source>
        <dbReference type="SAM" id="Phobius"/>
    </source>
</evidence>
<keyword evidence="4" id="KW-1185">Reference proteome</keyword>
<organism evidence="3 4">
    <name type="scientific">Gordonia terrae NBRC 100016</name>
    <dbReference type="NCBI Taxonomy" id="1089454"/>
    <lineage>
        <taxon>Bacteria</taxon>
        <taxon>Bacillati</taxon>
        <taxon>Actinomycetota</taxon>
        <taxon>Actinomycetes</taxon>
        <taxon>Mycobacteriales</taxon>
        <taxon>Gordoniaceae</taxon>
        <taxon>Gordonia</taxon>
    </lineage>
</organism>
<feature type="compositionally biased region" description="Low complexity" evidence="1">
    <location>
        <begin position="28"/>
        <end position="37"/>
    </location>
</feature>
<feature type="compositionally biased region" description="Acidic residues" evidence="1">
    <location>
        <begin position="1"/>
        <end position="13"/>
    </location>
</feature>
<reference evidence="3 4" key="1">
    <citation type="submission" date="2012-02" db="EMBL/GenBank/DDBJ databases">
        <title>Whole genome shotgun sequence of Gordonia terrae NBRC 100016.</title>
        <authorList>
            <person name="Takarada H."/>
            <person name="Hosoyama A."/>
            <person name="Tsuchikane K."/>
            <person name="Katsumata H."/>
            <person name="Yamazaki S."/>
            <person name="Fujita N."/>
        </authorList>
    </citation>
    <scope>NUCLEOTIDE SEQUENCE [LARGE SCALE GENOMIC DNA]</scope>
    <source>
        <strain evidence="3 4">NBRC 100016</strain>
    </source>
</reference>
<protein>
    <recommendedName>
        <fullName evidence="5">DUF4878 domain-containing protein</fullName>
    </recommendedName>
</protein>
<keyword evidence="2" id="KW-0472">Membrane</keyword>
<evidence type="ECO:0000313" key="4">
    <source>
        <dbReference type="Proteomes" id="UP000004881"/>
    </source>
</evidence>
<feature type="transmembrane region" description="Helical" evidence="2">
    <location>
        <begin position="123"/>
        <end position="143"/>
    </location>
</feature>
<feature type="compositionally biased region" description="Basic and acidic residues" evidence="1">
    <location>
        <begin position="71"/>
        <end position="84"/>
    </location>
</feature>
<proteinExistence type="predicted"/>
<sequence length="260" mass="26719">AAATDDTEAEAESPTEAIVVPAGGTTGTPETDTAVTDDAADDADADADAEEPDAATTVIPAAAAAAAAASARDEPATADDEVRTTPEPAVPASTAGWTTTDREPQVIPGSGPASQKKKRGKGLLIAAAVVVVIVAVVGGIFAYNSLRGPAPADEAATVAMDYTTALYEGDLSTLRSVTCGELNAFYSDFDDAAYERTYEAQRARNELVQTQAINAVRVVEGGNQAVVEVVAVHTNTPDQPETVTLNLQRDGDDWKVCNPT</sequence>
<accession>A0ABQ0HF35</accession>
<feature type="non-terminal residue" evidence="3">
    <location>
        <position position="1"/>
    </location>
</feature>
<feature type="compositionally biased region" description="Low complexity" evidence="1">
    <location>
        <begin position="54"/>
        <end position="70"/>
    </location>
</feature>
<keyword evidence="2" id="KW-1133">Transmembrane helix</keyword>
<evidence type="ECO:0008006" key="5">
    <source>
        <dbReference type="Google" id="ProtNLM"/>
    </source>
</evidence>
<feature type="compositionally biased region" description="Acidic residues" evidence="1">
    <location>
        <begin position="38"/>
        <end position="53"/>
    </location>
</feature>
<feature type="region of interest" description="Disordered" evidence="1">
    <location>
        <begin position="1"/>
        <end position="117"/>
    </location>
</feature>
<dbReference type="Proteomes" id="UP000004881">
    <property type="component" value="Unassembled WGS sequence"/>
</dbReference>
<name>A0ABQ0HF35_9ACTN</name>
<gene>
    <name evidence="3" type="ORF">GOTRE_066_00640</name>
</gene>
<evidence type="ECO:0000313" key="3">
    <source>
        <dbReference type="EMBL" id="GAB44491.1"/>
    </source>
</evidence>
<evidence type="ECO:0000256" key="1">
    <source>
        <dbReference type="SAM" id="MobiDB-lite"/>
    </source>
</evidence>
<dbReference type="EMBL" id="BAFD01000066">
    <property type="protein sequence ID" value="GAB44491.1"/>
    <property type="molecule type" value="Genomic_DNA"/>
</dbReference>